<dbReference type="KEGG" id="mzh:Mzhil_1818"/>
<name>F7XQQ3_METZD</name>
<dbReference type="RefSeq" id="WP_013899089.1">
    <property type="nucleotide sequence ID" value="NC_015676.1"/>
</dbReference>
<dbReference type="Pfam" id="PF04407">
    <property type="entry name" value="DUF531"/>
    <property type="match status" value="1"/>
</dbReference>
<proteinExistence type="predicted"/>
<accession>F7XQQ3</accession>
<organism evidence="1 2">
    <name type="scientific">Methanosalsum zhilinae (strain DSM 4017 / NBRC 107636 / OCM 62 / WeN5)</name>
    <name type="common">Methanohalophilus zhilinae</name>
    <dbReference type="NCBI Taxonomy" id="679901"/>
    <lineage>
        <taxon>Archaea</taxon>
        <taxon>Methanobacteriati</taxon>
        <taxon>Methanobacteriota</taxon>
        <taxon>Stenosarchaea group</taxon>
        <taxon>Methanomicrobia</taxon>
        <taxon>Methanosarcinales</taxon>
        <taxon>Methanosarcinaceae</taxon>
        <taxon>Methanosalsum</taxon>
    </lineage>
</organism>
<dbReference type="AlphaFoldDB" id="F7XQQ3"/>
<sequence length="188" mass="21130">MLTMGLVNTYDRIKILDAHYRAIARAAPICYAFGFNLALFDFPFTMESDEMVDYVVDKTTIGESGKYLRMLHESRRFYLSDLPKKGFQAHLGHPVVTTSKPEEKFRTTPQQLVDEIMRKRSFLILVGLGRKGLPKNMYQLSRYHLDITSCGVSLETCTAIGAIAANIEGIAAGRRISLSSDRTASEKN</sequence>
<reference evidence="1 2" key="1">
    <citation type="submission" date="2010-07" db="EMBL/GenBank/DDBJ databases">
        <title>The complete genome of Methanosalsum zhilinae DSM 4017.</title>
        <authorList>
            <consortium name="US DOE Joint Genome Institute (JGI-PGF)"/>
            <person name="Lucas S."/>
            <person name="Copeland A."/>
            <person name="Lapidus A."/>
            <person name="Glavina del Rio T."/>
            <person name="Dalin E."/>
            <person name="Tice H."/>
            <person name="Bruce D."/>
            <person name="Goodwin L."/>
            <person name="Pitluck S."/>
            <person name="Kyrpides N."/>
            <person name="Mavromatis K."/>
            <person name="Ovchinnikova G."/>
            <person name="Daligault H."/>
            <person name="Detter J.C."/>
            <person name="Han C."/>
            <person name="Tapia R."/>
            <person name="Larimer F."/>
            <person name="Land M."/>
            <person name="Hauser L."/>
            <person name="Markowitz V."/>
            <person name="Cheng J.-F."/>
            <person name="Hugenholtz P."/>
            <person name="Woyke T."/>
            <person name="Wu D."/>
            <person name="Spring S."/>
            <person name="Schueler E."/>
            <person name="Brambilla E."/>
            <person name="Klenk H.-P."/>
            <person name="Eisen J.A."/>
        </authorList>
    </citation>
    <scope>NUCLEOTIDE SEQUENCE [LARGE SCALE GENOMIC DNA]</scope>
    <source>
        <strain evidence="2">DSM 4017 / NBRC 107636 / OCM 62 / WeN5</strain>
    </source>
</reference>
<dbReference type="Proteomes" id="UP000006622">
    <property type="component" value="Chromosome"/>
</dbReference>
<dbReference type="GeneID" id="10823461"/>
<evidence type="ECO:0008006" key="3">
    <source>
        <dbReference type="Google" id="ProtNLM"/>
    </source>
</evidence>
<dbReference type="EMBL" id="CP002101">
    <property type="protein sequence ID" value="AEH61653.1"/>
    <property type="molecule type" value="Genomic_DNA"/>
</dbReference>
<protein>
    <recommendedName>
        <fullName evidence="3">DUF531 domain-containing protein</fullName>
    </recommendedName>
</protein>
<keyword evidence="2" id="KW-1185">Reference proteome</keyword>
<evidence type="ECO:0000313" key="1">
    <source>
        <dbReference type="EMBL" id="AEH61653.1"/>
    </source>
</evidence>
<gene>
    <name evidence="1" type="ordered locus">Mzhil_1818</name>
</gene>
<dbReference type="HOGENOM" id="CLU_108786_0_0_2"/>
<dbReference type="STRING" id="679901.Mzhil_1818"/>
<dbReference type="InterPro" id="IPR007501">
    <property type="entry name" value="DUF531"/>
</dbReference>
<dbReference type="OrthoDB" id="53060at2157"/>
<dbReference type="PIRSF" id="PIRSF006006">
    <property type="entry name" value="UCP006006"/>
    <property type="match status" value="1"/>
</dbReference>
<evidence type="ECO:0000313" key="2">
    <source>
        <dbReference type="Proteomes" id="UP000006622"/>
    </source>
</evidence>